<evidence type="ECO:0000256" key="5">
    <source>
        <dbReference type="ARBA" id="ARBA00023077"/>
    </source>
</evidence>
<keyword evidence="5" id="KW-0798">TonB box</keyword>
<feature type="domain" description="TonB-dependent receptor plug" evidence="10">
    <location>
        <begin position="46"/>
        <end position="152"/>
    </location>
</feature>
<dbReference type="InterPro" id="IPR012910">
    <property type="entry name" value="Plug_dom"/>
</dbReference>
<evidence type="ECO:0000313" key="11">
    <source>
        <dbReference type="EMBL" id="VAW72488.1"/>
    </source>
</evidence>
<organism evidence="11">
    <name type="scientific">hydrothermal vent metagenome</name>
    <dbReference type="NCBI Taxonomy" id="652676"/>
    <lineage>
        <taxon>unclassified sequences</taxon>
        <taxon>metagenomes</taxon>
        <taxon>ecological metagenomes</taxon>
    </lineage>
</organism>
<evidence type="ECO:0000259" key="9">
    <source>
        <dbReference type="Pfam" id="PF00593"/>
    </source>
</evidence>
<dbReference type="InterPro" id="IPR036942">
    <property type="entry name" value="Beta-barrel_TonB_sf"/>
</dbReference>
<dbReference type="GO" id="GO:0044718">
    <property type="term" value="P:siderophore transmembrane transport"/>
    <property type="evidence" value="ECO:0007669"/>
    <property type="project" value="TreeGrafter"/>
</dbReference>
<evidence type="ECO:0000256" key="1">
    <source>
        <dbReference type="ARBA" id="ARBA00004571"/>
    </source>
</evidence>
<proteinExistence type="predicted"/>
<evidence type="ECO:0000256" key="8">
    <source>
        <dbReference type="ARBA" id="ARBA00023237"/>
    </source>
</evidence>
<keyword evidence="4" id="KW-0732">Signal</keyword>
<evidence type="ECO:0000259" key="10">
    <source>
        <dbReference type="Pfam" id="PF07715"/>
    </source>
</evidence>
<dbReference type="GO" id="GO:0009279">
    <property type="term" value="C:cell outer membrane"/>
    <property type="evidence" value="ECO:0007669"/>
    <property type="project" value="UniProtKB-SubCell"/>
</dbReference>
<keyword evidence="6" id="KW-0472">Membrane</keyword>
<dbReference type="InterPro" id="IPR039426">
    <property type="entry name" value="TonB-dep_rcpt-like"/>
</dbReference>
<dbReference type="CDD" id="cd01347">
    <property type="entry name" value="ligand_gated_channel"/>
    <property type="match status" value="1"/>
</dbReference>
<dbReference type="PANTHER" id="PTHR30069:SF29">
    <property type="entry name" value="HEMOGLOBIN AND HEMOGLOBIN-HAPTOGLOBIN-BINDING PROTEIN 1-RELATED"/>
    <property type="match status" value="1"/>
</dbReference>
<reference evidence="11" key="1">
    <citation type="submission" date="2018-06" db="EMBL/GenBank/DDBJ databases">
        <authorList>
            <person name="Zhirakovskaya E."/>
        </authorList>
    </citation>
    <scope>NUCLEOTIDE SEQUENCE</scope>
</reference>
<keyword evidence="7 11" id="KW-0675">Receptor</keyword>
<evidence type="ECO:0000256" key="6">
    <source>
        <dbReference type="ARBA" id="ARBA00023136"/>
    </source>
</evidence>
<sequence length="687" mass="77200">MNTLFSTTTVAFCISTLLYPVIATAQTDTVLDEVTVTGTREAEPIATTAATVDSVSTEEIDETHPGHPSEIMNRIPGVHVNVTGGEGHMTSIRQPITTKPVYLYLEDGIPVRSTGFFNHNALYEINVPQAGGIEVLKGPGTALYGSDAIGAVINVLTRPAPLDPEADINLETGEHGWRRALLSAGNTWDSDGLRADINLTQTDGWRDDTDYERYTGTLRWDRYLDSGATVKSVLTYSDIDQQTAGSSRLSRDDYENNPTKNYTPFSYRQVQALRFSVDYQQESENNLLSIIPYVRRNAMELLPNWSLSYDPAIWKTSNTSLGMLLKYRHDLPAYQARIIVGTDLDYSPGQREEHSLNVTRVGSIYTDYRINEKIYDYDVAYSAVSPYVHGEISVTERLRLTAGLRYDNMKYDYSNKMTDLTTGSHRRPGDTDVTFDHLSPKLGATWQFTQTLNAFVSYRHAFRAPSEGQLFRQGSSDNTVELDPIKVNNFETGVRGSFRQARYEISVYYMTKDDDIVTFRRSDGSRETQNAGKTLHRGVEIGIKTPLTQTLSLATSYSYAKHTFESWSPRAGVSYDNNEMSAAPREIANVRLDYRPAALKGGRVELEWEHLGAYWEDDANTHKYGGYDLLNLRADYQATHELNLYARVTNLTDETYATLASYNTFRGEELAPGMARTFYAGLTYAIR</sequence>
<dbReference type="Pfam" id="PF07715">
    <property type="entry name" value="Plug"/>
    <property type="match status" value="1"/>
</dbReference>
<gene>
    <name evidence="11" type="ORF">MNBD_GAMMA14-521</name>
</gene>
<dbReference type="Pfam" id="PF00593">
    <property type="entry name" value="TonB_dep_Rec_b-barrel"/>
    <property type="match status" value="1"/>
</dbReference>
<dbReference type="InterPro" id="IPR000531">
    <property type="entry name" value="Beta-barrel_TonB"/>
</dbReference>
<dbReference type="InterPro" id="IPR037066">
    <property type="entry name" value="Plug_dom_sf"/>
</dbReference>
<evidence type="ECO:0000256" key="4">
    <source>
        <dbReference type="ARBA" id="ARBA00022729"/>
    </source>
</evidence>
<evidence type="ECO:0000256" key="3">
    <source>
        <dbReference type="ARBA" id="ARBA00022692"/>
    </source>
</evidence>
<dbReference type="PANTHER" id="PTHR30069">
    <property type="entry name" value="TONB-DEPENDENT OUTER MEMBRANE RECEPTOR"/>
    <property type="match status" value="1"/>
</dbReference>
<name>A0A3B0XVV8_9ZZZZ</name>
<dbReference type="SUPFAM" id="SSF56935">
    <property type="entry name" value="Porins"/>
    <property type="match status" value="1"/>
</dbReference>
<feature type="domain" description="TonB-dependent receptor-like beta-barrel" evidence="9">
    <location>
        <begin position="200"/>
        <end position="651"/>
    </location>
</feature>
<dbReference type="EMBL" id="UOFM01000020">
    <property type="protein sequence ID" value="VAW72488.1"/>
    <property type="molecule type" value="Genomic_DNA"/>
</dbReference>
<keyword evidence="3" id="KW-0812">Transmembrane</keyword>
<keyword evidence="2" id="KW-0813">Transport</keyword>
<comment type="subcellular location">
    <subcellularLocation>
        <location evidence="1">Cell outer membrane</location>
        <topology evidence="1">Multi-pass membrane protein</topology>
    </subcellularLocation>
</comment>
<dbReference type="Gene3D" id="2.40.170.20">
    <property type="entry name" value="TonB-dependent receptor, beta-barrel domain"/>
    <property type="match status" value="1"/>
</dbReference>
<evidence type="ECO:0000256" key="7">
    <source>
        <dbReference type="ARBA" id="ARBA00023170"/>
    </source>
</evidence>
<dbReference type="PROSITE" id="PS52016">
    <property type="entry name" value="TONB_DEPENDENT_REC_3"/>
    <property type="match status" value="1"/>
</dbReference>
<dbReference type="GO" id="GO:0015344">
    <property type="term" value="F:siderophore uptake transmembrane transporter activity"/>
    <property type="evidence" value="ECO:0007669"/>
    <property type="project" value="TreeGrafter"/>
</dbReference>
<keyword evidence="8" id="KW-0998">Cell outer membrane</keyword>
<accession>A0A3B0XVV8</accession>
<protein>
    <submittedName>
        <fullName evidence="11">TonB-dependent receptor Outer membrane receptor for ferrienterochelin and colicins</fullName>
    </submittedName>
</protein>
<evidence type="ECO:0000256" key="2">
    <source>
        <dbReference type="ARBA" id="ARBA00022448"/>
    </source>
</evidence>
<dbReference type="Gene3D" id="2.170.130.10">
    <property type="entry name" value="TonB-dependent receptor, plug domain"/>
    <property type="match status" value="1"/>
</dbReference>
<dbReference type="AlphaFoldDB" id="A0A3B0XVV8"/>